<name>A0A820F8T0_9BILA</name>
<reference evidence="1" key="1">
    <citation type="submission" date="2021-02" db="EMBL/GenBank/DDBJ databases">
        <authorList>
            <person name="Nowell W R."/>
        </authorList>
    </citation>
    <scope>NUCLEOTIDE SEQUENCE</scope>
</reference>
<protein>
    <submittedName>
        <fullName evidence="1">Uncharacterized protein</fullName>
    </submittedName>
</protein>
<dbReference type="EMBL" id="CAJOBB010011375">
    <property type="protein sequence ID" value="CAF4259989.1"/>
    <property type="molecule type" value="Genomic_DNA"/>
</dbReference>
<feature type="non-terminal residue" evidence="1">
    <location>
        <position position="121"/>
    </location>
</feature>
<dbReference type="Proteomes" id="UP000663868">
    <property type="component" value="Unassembled WGS sequence"/>
</dbReference>
<sequence>MISDSQLENNVYQLQFTSRINDLFHRQILIGQRNNMNQIINVQICFYDEDGEIIRDILGNPKEYTSNRHNLGHVLDISSEEELVFSYAKCRLQLQPNSNFYPDSLFFHLPQSPSSSTFQFN</sequence>
<organism evidence="1 2">
    <name type="scientific">Adineta steineri</name>
    <dbReference type="NCBI Taxonomy" id="433720"/>
    <lineage>
        <taxon>Eukaryota</taxon>
        <taxon>Metazoa</taxon>
        <taxon>Spiralia</taxon>
        <taxon>Gnathifera</taxon>
        <taxon>Rotifera</taxon>
        <taxon>Eurotatoria</taxon>
        <taxon>Bdelloidea</taxon>
        <taxon>Adinetida</taxon>
        <taxon>Adinetidae</taxon>
        <taxon>Adineta</taxon>
    </lineage>
</organism>
<gene>
    <name evidence="1" type="ORF">KXQ929_LOCUS43288</name>
</gene>
<evidence type="ECO:0000313" key="2">
    <source>
        <dbReference type="Proteomes" id="UP000663868"/>
    </source>
</evidence>
<comment type="caution">
    <text evidence="1">The sequence shown here is derived from an EMBL/GenBank/DDBJ whole genome shotgun (WGS) entry which is preliminary data.</text>
</comment>
<evidence type="ECO:0000313" key="1">
    <source>
        <dbReference type="EMBL" id="CAF4259989.1"/>
    </source>
</evidence>
<proteinExistence type="predicted"/>
<dbReference type="AlphaFoldDB" id="A0A820F8T0"/>
<accession>A0A820F8T0</accession>